<dbReference type="Pfam" id="PF00753">
    <property type="entry name" value="Lactamase_B"/>
    <property type="match status" value="1"/>
</dbReference>
<accession>D6MSV1</accession>
<dbReference type="InterPro" id="IPR036866">
    <property type="entry name" value="RibonucZ/Hydroxyglut_hydro"/>
</dbReference>
<reference evidence="2" key="1">
    <citation type="journal article" date="2009" name="J. Am. Chem. Soc.">
        <title>Biochemical analysis of the biosynthetic pathway of an anticancer tetracycline SF2575.</title>
        <authorList>
            <person name="Pickens L.B."/>
            <person name="Kim W."/>
            <person name="Wang P."/>
            <person name="Zhou H."/>
            <person name="Watanabe K."/>
            <person name="Gomi S."/>
            <person name="Tang Y."/>
        </authorList>
    </citation>
    <scope>NUCLEOTIDE SEQUENCE</scope>
    <source>
        <strain evidence="2">SF2575</strain>
    </source>
</reference>
<dbReference type="Gene3D" id="3.60.15.10">
    <property type="entry name" value="Ribonuclease Z/Hydroxyacylglutathione hydrolase-like"/>
    <property type="match status" value="1"/>
</dbReference>
<proteinExistence type="predicted"/>
<name>D6MSV1_9ACTN</name>
<dbReference type="EMBL" id="GQ409537">
    <property type="protein sequence ID" value="ADE34489.1"/>
    <property type="molecule type" value="Genomic_DNA"/>
</dbReference>
<dbReference type="SUPFAM" id="SSF56281">
    <property type="entry name" value="Metallo-hydrolase/oxidoreductase"/>
    <property type="match status" value="1"/>
</dbReference>
<organism evidence="2">
    <name type="scientific">Streptomyces sp. SF2575</name>
    <dbReference type="NCBI Taxonomy" id="746675"/>
    <lineage>
        <taxon>Bacteria</taxon>
        <taxon>Bacillati</taxon>
        <taxon>Actinomycetota</taxon>
        <taxon>Actinomycetes</taxon>
        <taxon>Kitasatosporales</taxon>
        <taxon>Streptomycetaceae</taxon>
        <taxon>Streptomyces</taxon>
    </lineage>
</organism>
<dbReference type="AlphaFoldDB" id="D6MSV1"/>
<feature type="domain" description="Metallo-beta-lactamase" evidence="1">
    <location>
        <begin position="35"/>
        <end position="215"/>
    </location>
</feature>
<dbReference type="CDD" id="cd16282">
    <property type="entry name" value="metallo-hydrolase-like_MBL-fold"/>
    <property type="match status" value="1"/>
</dbReference>
<gene>
    <name evidence="2" type="primary">ssfY2</name>
</gene>
<evidence type="ECO:0000313" key="2">
    <source>
        <dbReference type="EMBL" id="ADE34489.1"/>
    </source>
</evidence>
<dbReference type="SMART" id="SM00849">
    <property type="entry name" value="Lactamase_B"/>
    <property type="match status" value="1"/>
</dbReference>
<dbReference type="PANTHER" id="PTHR42951:SF4">
    <property type="entry name" value="ACYL-COENZYME A THIOESTERASE MBLAC2"/>
    <property type="match status" value="1"/>
</dbReference>
<evidence type="ECO:0000259" key="1">
    <source>
        <dbReference type="SMART" id="SM00849"/>
    </source>
</evidence>
<protein>
    <submittedName>
        <fullName evidence="2">SsfY2</fullName>
    </submittedName>
</protein>
<dbReference type="InterPro" id="IPR050855">
    <property type="entry name" value="NDM-1-like"/>
</dbReference>
<dbReference type="InterPro" id="IPR001279">
    <property type="entry name" value="Metallo-B-lactamas"/>
</dbReference>
<sequence length="310" mass="33080">MTVTTAALAPDTTPRFEEIADGVHAFVQPTGGWCLNNAGVITGTEATVVVDTAATEARATLLRDGVRRLARPVPITVVNTHQHGDHTFGNCVFAPEATFVSHERCREEQAESGLGLQRLWPAVEWGDITLTLPGVTYSDRMTLRTGDSEVRLIHLGPAHTGGDTAAWLPRQKVLFCGDLLMNGVTPFCLMGSVSGTLAAIDALRALGPTTVVPGHGPVGGPEIFDACEAYLRWVQELAAGGIAEGRSPMEVAEAVEWGRWGELLDRERLVPNLVRAYAEALGGVPGERIDEMGAFGQMLDFYGGLPTCHA</sequence>
<dbReference type="PANTHER" id="PTHR42951">
    <property type="entry name" value="METALLO-BETA-LACTAMASE DOMAIN-CONTAINING"/>
    <property type="match status" value="1"/>
</dbReference>